<dbReference type="Pfam" id="PF13947">
    <property type="entry name" value="GUB_WAK_bind"/>
    <property type="match status" value="1"/>
</dbReference>
<proteinExistence type="predicted"/>
<organism evidence="6 7">
    <name type="scientific">Escallonia herrerae</name>
    <dbReference type="NCBI Taxonomy" id="1293975"/>
    <lineage>
        <taxon>Eukaryota</taxon>
        <taxon>Viridiplantae</taxon>
        <taxon>Streptophyta</taxon>
        <taxon>Embryophyta</taxon>
        <taxon>Tracheophyta</taxon>
        <taxon>Spermatophyta</taxon>
        <taxon>Magnoliopsida</taxon>
        <taxon>eudicotyledons</taxon>
        <taxon>Gunneridae</taxon>
        <taxon>Pentapetalae</taxon>
        <taxon>asterids</taxon>
        <taxon>campanulids</taxon>
        <taxon>Escalloniales</taxon>
        <taxon>Escalloniaceae</taxon>
        <taxon>Escallonia</taxon>
    </lineage>
</organism>
<evidence type="ECO:0000259" key="5">
    <source>
        <dbReference type="Pfam" id="PF13947"/>
    </source>
</evidence>
<dbReference type="AlphaFoldDB" id="A0AA88VNH2"/>
<feature type="signal peptide" evidence="4">
    <location>
        <begin position="1"/>
        <end position="18"/>
    </location>
</feature>
<comment type="caution">
    <text evidence="6">The sequence shown here is derived from an EMBL/GenBank/DDBJ whole genome shotgun (WGS) entry which is preliminary data.</text>
</comment>
<dbReference type="InterPro" id="IPR025287">
    <property type="entry name" value="WAK_GUB"/>
</dbReference>
<feature type="chain" id="PRO_5041685083" description="Wall-associated receptor kinase galacturonan-binding domain-containing protein" evidence="4">
    <location>
        <begin position="19"/>
        <end position="309"/>
    </location>
</feature>
<gene>
    <name evidence="6" type="ORF">RJ639_010590</name>
</gene>
<accession>A0AA88VNH2</accession>
<evidence type="ECO:0000256" key="3">
    <source>
        <dbReference type="SAM" id="MobiDB-lite"/>
    </source>
</evidence>
<protein>
    <recommendedName>
        <fullName evidence="5">Wall-associated receptor kinase galacturonan-binding domain-containing protein</fullName>
    </recommendedName>
</protein>
<evidence type="ECO:0000313" key="7">
    <source>
        <dbReference type="Proteomes" id="UP001188597"/>
    </source>
</evidence>
<dbReference type="PANTHER" id="PTHR33491">
    <property type="entry name" value="OSJNBA0016N04.9 PROTEIN"/>
    <property type="match status" value="1"/>
</dbReference>
<dbReference type="EMBL" id="JAVXUP010001400">
    <property type="protein sequence ID" value="KAK3012117.1"/>
    <property type="molecule type" value="Genomic_DNA"/>
</dbReference>
<comment type="subcellular location">
    <subcellularLocation>
        <location evidence="1">Membrane</location>
        <topology evidence="1">Single-pass membrane protein</topology>
    </subcellularLocation>
</comment>
<evidence type="ECO:0000256" key="1">
    <source>
        <dbReference type="ARBA" id="ARBA00004167"/>
    </source>
</evidence>
<sequence length="309" mass="34892">MGVHGVAVIMLVFLFTKAIVQVELQPALPVALPNCQDTCGNVSIPFPFGIGADCAANVSFVILCDNYSDPAKPFIRNTSVEVVEISLDQRTVRVGNSLNFSSNAHLVFPDTYTRFTSVLSWTYKNPYCNDLPVGRYNDSFVYCERNKARCGNQTDCYCRDGYEGNPFLQDGCQGRSHDRQSTPSHRHRTSSSEDVYVNITSATPEAETRPRRNRSLTSTLKNGDLRHHLNRQLFKTPHDNLTKEVHELKDVVNTLQRKLDMAVAPPSTHYSHLNPSDLLLHLTSRSSYGRKYRSTPIQLIIQERRTEIT</sequence>
<keyword evidence="2 4" id="KW-0732">Signal</keyword>
<keyword evidence="7" id="KW-1185">Reference proteome</keyword>
<name>A0AA88VNH2_9ASTE</name>
<reference evidence="6" key="1">
    <citation type="submission" date="2022-12" db="EMBL/GenBank/DDBJ databases">
        <title>Draft genome assemblies for two species of Escallonia (Escalloniales).</title>
        <authorList>
            <person name="Chanderbali A."/>
            <person name="Dervinis C."/>
            <person name="Anghel I."/>
            <person name="Soltis D."/>
            <person name="Soltis P."/>
            <person name="Zapata F."/>
        </authorList>
    </citation>
    <scope>NUCLEOTIDE SEQUENCE</scope>
    <source>
        <strain evidence="6">UCBG64.0493</strain>
        <tissue evidence="6">Leaf</tissue>
    </source>
</reference>
<dbReference type="Proteomes" id="UP001188597">
    <property type="component" value="Unassembled WGS sequence"/>
</dbReference>
<dbReference type="GO" id="GO:0016020">
    <property type="term" value="C:membrane"/>
    <property type="evidence" value="ECO:0007669"/>
    <property type="project" value="UniProtKB-SubCell"/>
</dbReference>
<feature type="domain" description="Wall-associated receptor kinase galacturonan-binding" evidence="5">
    <location>
        <begin position="35"/>
        <end position="94"/>
    </location>
</feature>
<evidence type="ECO:0000256" key="2">
    <source>
        <dbReference type="ARBA" id="ARBA00022729"/>
    </source>
</evidence>
<feature type="region of interest" description="Disordered" evidence="3">
    <location>
        <begin position="169"/>
        <end position="192"/>
    </location>
</feature>
<evidence type="ECO:0000256" key="4">
    <source>
        <dbReference type="SAM" id="SignalP"/>
    </source>
</evidence>
<evidence type="ECO:0000313" key="6">
    <source>
        <dbReference type="EMBL" id="KAK3012117.1"/>
    </source>
</evidence>
<dbReference type="GO" id="GO:0030247">
    <property type="term" value="F:polysaccharide binding"/>
    <property type="evidence" value="ECO:0007669"/>
    <property type="project" value="InterPro"/>
</dbReference>